<dbReference type="EMBL" id="OZ075115">
    <property type="protein sequence ID" value="CAL5066504.1"/>
    <property type="molecule type" value="Genomic_DNA"/>
</dbReference>
<accession>A0ABC9F1C9</accession>
<reference evidence="3 5" key="1">
    <citation type="submission" date="2024-10" db="EMBL/GenBank/DDBJ databases">
        <authorList>
            <person name="Ryan C."/>
        </authorList>
    </citation>
    <scope>NUCLEOTIDE SEQUENCE [LARGE SCALE GENOMIC DNA]</scope>
</reference>
<gene>
    <name evidence="3" type="ORF">URODEC1_LOCUS100473</name>
    <name evidence="4" type="ORF">URODEC1_LOCUS106197</name>
</gene>
<dbReference type="SUPFAM" id="SSF47699">
    <property type="entry name" value="Bifunctional inhibitor/lipid-transfer protein/seed storage 2S albumin"/>
    <property type="match status" value="1"/>
</dbReference>
<dbReference type="Gene3D" id="1.10.110.10">
    <property type="entry name" value="Plant lipid-transfer and hydrophobic proteins"/>
    <property type="match status" value="1"/>
</dbReference>
<dbReference type="PANTHER" id="PTHR33286">
    <property type="entry name" value="BIFUNCTIONAL INHIBITOR/LIPID-TRANSFER PROTEIN/SEED STORAGE 2S ALBUMIN SUPERFAMILY PROTEIN"/>
    <property type="match status" value="1"/>
</dbReference>
<name>A0ABC9F1C9_9POAL</name>
<evidence type="ECO:0000259" key="2">
    <source>
        <dbReference type="Pfam" id="PF14368"/>
    </source>
</evidence>
<feature type="signal peptide" evidence="1">
    <location>
        <begin position="1"/>
        <end position="26"/>
    </location>
</feature>
<dbReference type="Proteomes" id="UP001497457">
    <property type="component" value="Chromosome 5rd"/>
</dbReference>
<evidence type="ECO:0000313" key="4">
    <source>
        <dbReference type="EMBL" id="CAL5076507.1"/>
    </source>
</evidence>
<organism evidence="3 5">
    <name type="scientific">Urochloa decumbens</name>
    <dbReference type="NCBI Taxonomy" id="240449"/>
    <lineage>
        <taxon>Eukaryota</taxon>
        <taxon>Viridiplantae</taxon>
        <taxon>Streptophyta</taxon>
        <taxon>Embryophyta</taxon>
        <taxon>Tracheophyta</taxon>
        <taxon>Spermatophyta</taxon>
        <taxon>Magnoliopsida</taxon>
        <taxon>Liliopsida</taxon>
        <taxon>Poales</taxon>
        <taxon>Poaceae</taxon>
        <taxon>PACMAD clade</taxon>
        <taxon>Panicoideae</taxon>
        <taxon>Panicodae</taxon>
        <taxon>Paniceae</taxon>
        <taxon>Melinidinae</taxon>
        <taxon>Urochloa</taxon>
    </lineage>
</organism>
<feature type="chain" id="PRO_5044721910" description="Bifunctional inhibitor/plant lipid transfer protein/seed storage helical domain-containing protein" evidence="1">
    <location>
        <begin position="27"/>
        <end position="120"/>
    </location>
</feature>
<dbReference type="PANTHER" id="PTHR33286:SF24">
    <property type="entry name" value="BIFUNCTIONAL INHIBITOR_PLANT LIPID TRANSFER PROTEIN_SEED STORAGE HELICAL DOMAIN-CONTAINING PROTEIN"/>
    <property type="match status" value="1"/>
</dbReference>
<sequence length="120" mass="13582">MTRKAIIQLLVFALVYTLSVMPHAWGEMGCYRQKVSFMQKCNWSIKRGMAYMPPHAGCCRVVQRIDMVCVCRTMTEDDEKTIDVKHVYFVSQNCDSPVPAGNKCGSWTIPAPHPPPHTHA</sequence>
<evidence type="ECO:0000313" key="3">
    <source>
        <dbReference type="EMBL" id="CAL5066504.1"/>
    </source>
</evidence>
<dbReference type="InterPro" id="IPR036312">
    <property type="entry name" value="Bifun_inhib/LTP/seed_sf"/>
</dbReference>
<evidence type="ECO:0000256" key="1">
    <source>
        <dbReference type="SAM" id="SignalP"/>
    </source>
</evidence>
<protein>
    <recommendedName>
        <fullName evidence="2">Bifunctional inhibitor/plant lipid transfer protein/seed storage helical domain-containing protein</fullName>
    </recommendedName>
</protein>
<dbReference type="InterPro" id="IPR016140">
    <property type="entry name" value="Bifunc_inhib/LTP/seed_store"/>
</dbReference>
<keyword evidence="5" id="KW-1185">Reference proteome</keyword>
<dbReference type="Proteomes" id="UP001497457">
    <property type="component" value="Chromosome 6rd"/>
</dbReference>
<feature type="domain" description="Bifunctional inhibitor/plant lipid transfer protein/seed storage helical" evidence="2">
    <location>
        <begin position="17"/>
        <end position="104"/>
    </location>
</feature>
<dbReference type="AlphaFoldDB" id="A0ABC9F1C9"/>
<dbReference type="EMBL" id="OZ075116">
    <property type="protein sequence ID" value="CAL5076507.1"/>
    <property type="molecule type" value="Genomic_DNA"/>
</dbReference>
<proteinExistence type="predicted"/>
<dbReference type="Pfam" id="PF14368">
    <property type="entry name" value="LTP_2"/>
    <property type="match status" value="1"/>
</dbReference>
<keyword evidence="1" id="KW-0732">Signal</keyword>
<evidence type="ECO:0000313" key="5">
    <source>
        <dbReference type="Proteomes" id="UP001497457"/>
    </source>
</evidence>